<dbReference type="NCBIfam" id="TIGR01378">
    <property type="entry name" value="thi_PPkinase"/>
    <property type="match status" value="1"/>
</dbReference>
<feature type="domain" description="Thiamin pyrophosphokinase thiamin-binding" evidence="6">
    <location>
        <begin position="138"/>
        <end position="204"/>
    </location>
</feature>
<comment type="caution">
    <text evidence="7">The sequence shown here is derived from an EMBL/GenBank/DDBJ whole genome shotgun (WGS) entry which is preliminary data.</text>
</comment>
<dbReference type="InterPro" id="IPR036759">
    <property type="entry name" value="TPK_catalytic_sf"/>
</dbReference>
<keyword evidence="2" id="KW-0547">Nucleotide-binding</keyword>
<dbReference type="Proteomes" id="UP000824229">
    <property type="component" value="Unassembled WGS sequence"/>
</dbReference>
<dbReference type="AlphaFoldDB" id="A0A9E2KEG9"/>
<dbReference type="GO" id="GO:0030975">
    <property type="term" value="F:thiamine binding"/>
    <property type="evidence" value="ECO:0007669"/>
    <property type="project" value="InterPro"/>
</dbReference>
<reference evidence="7" key="2">
    <citation type="submission" date="2021-04" db="EMBL/GenBank/DDBJ databases">
        <authorList>
            <person name="Gilroy R."/>
        </authorList>
    </citation>
    <scope>NUCLEOTIDE SEQUENCE</scope>
    <source>
        <strain evidence="7">B5-657</strain>
    </source>
</reference>
<dbReference type="InterPro" id="IPR007373">
    <property type="entry name" value="Thiamin_PyroPKinase_B1-bd"/>
</dbReference>
<keyword evidence="1 7" id="KW-0808">Transferase</keyword>
<evidence type="ECO:0000259" key="6">
    <source>
        <dbReference type="SMART" id="SM00983"/>
    </source>
</evidence>
<reference evidence="7" key="1">
    <citation type="journal article" date="2021" name="PeerJ">
        <title>Extensive microbial diversity within the chicken gut microbiome revealed by metagenomics and culture.</title>
        <authorList>
            <person name="Gilroy R."/>
            <person name="Ravi A."/>
            <person name="Getino M."/>
            <person name="Pursley I."/>
            <person name="Horton D.L."/>
            <person name="Alikhan N.F."/>
            <person name="Baker D."/>
            <person name="Gharbi K."/>
            <person name="Hall N."/>
            <person name="Watson M."/>
            <person name="Adriaenssens E.M."/>
            <person name="Foster-Nyarko E."/>
            <person name="Jarju S."/>
            <person name="Secka A."/>
            <person name="Antonio M."/>
            <person name="Oren A."/>
            <person name="Chaudhuri R.R."/>
            <person name="La Ragione R."/>
            <person name="Hildebrand F."/>
            <person name="Pallen M.J."/>
        </authorList>
    </citation>
    <scope>NUCLEOTIDE SEQUENCE</scope>
    <source>
        <strain evidence="7">B5-657</strain>
    </source>
</reference>
<dbReference type="Pfam" id="PF04265">
    <property type="entry name" value="TPK_B1_binding"/>
    <property type="match status" value="1"/>
</dbReference>
<evidence type="ECO:0000256" key="1">
    <source>
        <dbReference type="ARBA" id="ARBA00022679"/>
    </source>
</evidence>
<dbReference type="InterPro" id="IPR036371">
    <property type="entry name" value="TPK_B1-bd_sf"/>
</dbReference>
<evidence type="ECO:0000313" key="8">
    <source>
        <dbReference type="Proteomes" id="UP000824229"/>
    </source>
</evidence>
<dbReference type="SUPFAM" id="SSF63862">
    <property type="entry name" value="Thiamin pyrophosphokinase, substrate-binding domain"/>
    <property type="match status" value="1"/>
</dbReference>
<evidence type="ECO:0000256" key="3">
    <source>
        <dbReference type="ARBA" id="ARBA00022777"/>
    </source>
</evidence>
<dbReference type="PANTHER" id="PTHR41299">
    <property type="entry name" value="THIAMINE PYROPHOSPHOKINASE"/>
    <property type="match status" value="1"/>
</dbReference>
<evidence type="ECO:0000313" key="7">
    <source>
        <dbReference type="EMBL" id="MBU3804926.1"/>
    </source>
</evidence>
<dbReference type="Gene3D" id="3.40.50.10240">
    <property type="entry name" value="Thiamin pyrophosphokinase, catalytic domain"/>
    <property type="match status" value="1"/>
</dbReference>
<dbReference type="CDD" id="cd07995">
    <property type="entry name" value="TPK"/>
    <property type="match status" value="1"/>
</dbReference>
<dbReference type="SUPFAM" id="SSF63999">
    <property type="entry name" value="Thiamin pyrophosphokinase, catalytic domain"/>
    <property type="match status" value="1"/>
</dbReference>
<dbReference type="InterPro" id="IPR006282">
    <property type="entry name" value="Thi_PPkinase"/>
</dbReference>
<dbReference type="GO" id="GO:0005524">
    <property type="term" value="F:ATP binding"/>
    <property type="evidence" value="ECO:0007669"/>
    <property type="project" value="UniProtKB-KW"/>
</dbReference>
<accession>A0A9E2KEG9</accession>
<sequence>MKILILTNGTYGDYNFCKQDEGFDYIICADRGLCHARVLGIMPNLIVGDFDSTNEQDLTYFKEQGVQIETFDTHKDETDTEIAVSKAIQKGATEVTIYGGLGSRLDHNLANVHLLYKLLRAGIKGKLVNPNHTVYLAEKYRLIKGKKGDLVSLIPFAGRVTGVTTKSLAYPLKKAEIHIGTSLGISNVLEEDTAEIWLDEGILIVIMAQD</sequence>
<dbReference type="GO" id="GO:0006772">
    <property type="term" value="P:thiamine metabolic process"/>
    <property type="evidence" value="ECO:0007669"/>
    <property type="project" value="UniProtKB-UniRule"/>
</dbReference>
<keyword evidence="4" id="KW-0067">ATP-binding</keyword>
<dbReference type="InterPro" id="IPR007371">
    <property type="entry name" value="TPK_catalytic"/>
</dbReference>
<dbReference type="GO" id="GO:0016301">
    <property type="term" value="F:kinase activity"/>
    <property type="evidence" value="ECO:0007669"/>
    <property type="project" value="UniProtKB-KW"/>
</dbReference>
<dbReference type="GO" id="GO:0009229">
    <property type="term" value="P:thiamine diphosphate biosynthetic process"/>
    <property type="evidence" value="ECO:0007669"/>
    <property type="project" value="InterPro"/>
</dbReference>
<dbReference type="GO" id="GO:0004788">
    <property type="term" value="F:thiamine diphosphokinase activity"/>
    <property type="evidence" value="ECO:0007669"/>
    <property type="project" value="UniProtKB-UniRule"/>
</dbReference>
<evidence type="ECO:0000256" key="4">
    <source>
        <dbReference type="ARBA" id="ARBA00022840"/>
    </source>
</evidence>
<dbReference type="EMBL" id="JAHLFQ010000214">
    <property type="protein sequence ID" value="MBU3804926.1"/>
    <property type="molecule type" value="Genomic_DNA"/>
</dbReference>
<evidence type="ECO:0000256" key="2">
    <source>
        <dbReference type="ARBA" id="ARBA00022741"/>
    </source>
</evidence>
<protein>
    <recommendedName>
        <fullName evidence="5">Thiamine diphosphokinase</fullName>
        <ecNumber evidence="5">2.7.6.2</ecNumber>
    </recommendedName>
</protein>
<name>A0A9E2KEG9_9FIRM</name>
<gene>
    <name evidence="7" type="ORF">H9872_09260</name>
</gene>
<evidence type="ECO:0000256" key="5">
    <source>
        <dbReference type="NCBIfam" id="TIGR01378"/>
    </source>
</evidence>
<dbReference type="EC" id="2.7.6.2" evidence="5"/>
<dbReference type="Pfam" id="PF04263">
    <property type="entry name" value="TPK_catalytic"/>
    <property type="match status" value="1"/>
</dbReference>
<dbReference type="PANTHER" id="PTHR41299:SF1">
    <property type="entry name" value="THIAMINE PYROPHOSPHOKINASE"/>
    <property type="match status" value="1"/>
</dbReference>
<organism evidence="7 8">
    <name type="scientific">Candidatus Cellulosilyticum pullistercoris</name>
    <dbReference type="NCBI Taxonomy" id="2838521"/>
    <lineage>
        <taxon>Bacteria</taxon>
        <taxon>Bacillati</taxon>
        <taxon>Bacillota</taxon>
        <taxon>Clostridia</taxon>
        <taxon>Lachnospirales</taxon>
        <taxon>Cellulosilyticaceae</taxon>
        <taxon>Cellulosilyticum</taxon>
    </lineage>
</organism>
<dbReference type="SMART" id="SM00983">
    <property type="entry name" value="TPK_B1_binding"/>
    <property type="match status" value="1"/>
</dbReference>
<keyword evidence="3" id="KW-0418">Kinase</keyword>
<dbReference type="InterPro" id="IPR053149">
    <property type="entry name" value="TPK"/>
</dbReference>
<proteinExistence type="predicted"/>